<evidence type="ECO:0000256" key="2">
    <source>
        <dbReference type="ARBA" id="ARBA00006148"/>
    </source>
</evidence>
<feature type="transmembrane region" description="Helical" evidence="7">
    <location>
        <begin position="296"/>
        <end position="320"/>
    </location>
</feature>
<dbReference type="RefSeq" id="WP_344697453.1">
    <property type="nucleotide sequence ID" value="NZ_BAABBR010000001.1"/>
</dbReference>
<evidence type="ECO:0000256" key="1">
    <source>
        <dbReference type="ARBA" id="ARBA00004141"/>
    </source>
</evidence>
<evidence type="ECO:0000256" key="4">
    <source>
        <dbReference type="ARBA" id="ARBA00022692"/>
    </source>
</evidence>
<evidence type="ECO:0000313" key="9">
    <source>
        <dbReference type="Proteomes" id="UP001424459"/>
    </source>
</evidence>
<evidence type="ECO:0000256" key="5">
    <source>
        <dbReference type="ARBA" id="ARBA00022989"/>
    </source>
</evidence>
<dbReference type="EMBL" id="BAABBR010000001">
    <property type="protein sequence ID" value="GAA4043031.1"/>
    <property type="molecule type" value="Genomic_DNA"/>
</dbReference>
<evidence type="ECO:0000256" key="7">
    <source>
        <dbReference type="SAM" id="Phobius"/>
    </source>
</evidence>
<feature type="transmembrane region" description="Helical" evidence="7">
    <location>
        <begin position="56"/>
        <end position="77"/>
    </location>
</feature>
<evidence type="ECO:0000256" key="6">
    <source>
        <dbReference type="ARBA" id="ARBA00023136"/>
    </source>
</evidence>
<accession>A0ABP7UIW4</accession>
<feature type="transmembrane region" description="Helical" evidence="7">
    <location>
        <begin position="327"/>
        <end position="349"/>
    </location>
</feature>
<organism evidence="8 9">
    <name type="scientific">Sphingomonas rosea</name>
    <dbReference type="NCBI Taxonomy" id="335605"/>
    <lineage>
        <taxon>Bacteria</taxon>
        <taxon>Pseudomonadati</taxon>
        <taxon>Pseudomonadota</taxon>
        <taxon>Alphaproteobacteria</taxon>
        <taxon>Sphingomonadales</taxon>
        <taxon>Sphingomonadaceae</taxon>
        <taxon>Sphingomonas</taxon>
    </lineage>
</organism>
<feature type="transmembrane region" description="Helical" evidence="7">
    <location>
        <begin position="192"/>
        <end position="211"/>
    </location>
</feature>
<dbReference type="Pfam" id="PF00375">
    <property type="entry name" value="SDF"/>
    <property type="match status" value="1"/>
</dbReference>
<dbReference type="PRINTS" id="PR00173">
    <property type="entry name" value="EDTRNSPORT"/>
</dbReference>
<comment type="similarity">
    <text evidence="2">Belongs to the dicarboxylate/amino acid:cation symporter (DAACS) (TC 2.A.23) family.</text>
</comment>
<evidence type="ECO:0000256" key="3">
    <source>
        <dbReference type="ARBA" id="ARBA00022448"/>
    </source>
</evidence>
<dbReference type="InterPro" id="IPR036458">
    <property type="entry name" value="Na:dicarbo_symporter_sf"/>
</dbReference>
<gene>
    <name evidence="8" type="ORF">GCM10022281_25270</name>
</gene>
<keyword evidence="4 7" id="KW-0812">Transmembrane</keyword>
<feature type="transmembrane region" description="Helical" evidence="7">
    <location>
        <begin position="223"/>
        <end position="242"/>
    </location>
</feature>
<feature type="transmembrane region" description="Helical" evidence="7">
    <location>
        <begin position="89"/>
        <end position="112"/>
    </location>
</feature>
<comment type="subcellular location">
    <subcellularLocation>
        <location evidence="1">Membrane</location>
        <topology evidence="1">Multi-pass membrane protein</topology>
    </subcellularLocation>
</comment>
<dbReference type="PANTHER" id="PTHR42865:SF5">
    <property type="entry name" value="L-CYSTINE TRANSPORTER TCYP"/>
    <property type="match status" value="1"/>
</dbReference>
<keyword evidence="9" id="KW-1185">Reference proteome</keyword>
<keyword evidence="3" id="KW-0813">Transport</keyword>
<comment type="caution">
    <text evidence="8">The sequence shown here is derived from an EMBL/GenBank/DDBJ whole genome shotgun (WGS) entry which is preliminary data.</text>
</comment>
<sequence>MTDLPAPTAAPKLRLWPILAALVLGLLLGVLAHGRVADGSPVVEAARLVGSLWLNALRLTLVPLVFSLVVTGVAAAVSSHVGGRLGRRIALSFVALLLLSAVLAALLGPLLLDLGPSPDLALAPTARVEVPAATAWILGLVPPNLVNAAAEGAIVPVVLFALVFALAAVKLGHEAAPVLGFFKALAAVMIRLVQWVLVLAPLGIFGLAFVLGATTGLGAGAFIGWYVVVQIAVTLTLAALMIPLALRSGVRLSAFAREAAQPLAIAASTQSSLAALPAMVTAAARLGLPERSAGVVLPLAVALFRIAAPASIVIVTLALARLAQVELGLLQVAVIIGLATLNTLVIAGLPNQITFFAAYAPPALAVGVPIELLPIFLAIDAIPDMFYTVTNVTADLAVTSFVSRDAAEGPEEATS</sequence>
<feature type="transmembrane region" description="Helical" evidence="7">
    <location>
        <begin position="355"/>
        <end position="379"/>
    </location>
</feature>
<proteinExistence type="inferred from homology"/>
<protein>
    <submittedName>
        <fullName evidence="8">Dicarboxylate/amino acid:cation symporter</fullName>
    </submittedName>
</protein>
<dbReference type="PANTHER" id="PTHR42865">
    <property type="entry name" value="PROTON/GLUTAMATE-ASPARTATE SYMPORTER"/>
    <property type="match status" value="1"/>
</dbReference>
<dbReference type="Gene3D" id="1.10.3860.10">
    <property type="entry name" value="Sodium:dicarboxylate symporter"/>
    <property type="match status" value="1"/>
</dbReference>
<name>A0ABP7UIW4_9SPHN</name>
<keyword evidence="5 7" id="KW-1133">Transmembrane helix</keyword>
<keyword evidence="6 7" id="KW-0472">Membrane</keyword>
<dbReference type="SUPFAM" id="SSF118215">
    <property type="entry name" value="Proton glutamate symport protein"/>
    <property type="match status" value="1"/>
</dbReference>
<reference evidence="9" key="1">
    <citation type="journal article" date="2019" name="Int. J. Syst. Evol. Microbiol.">
        <title>The Global Catalogue of Microorganisms (GCM) 10K type strain sequencing project: providing services to taxonomists for standard genome sequencing and annotation.</title>
        <authorList>
            <consortium name="The Broad Institute Genomics Platform"/>
            <consortium name="The Broad Institute Genome Sequencing Center for Infectious Disease"/>
            <person name="Wu L."/>
            <person name="Ma J."/>
        </authorList>
    </citation>
    <scope>NUCLEOTIDE SEQUENCE [LARGE SCALE GENOMIC DNA]</scope>
    <source>
        <strain evidence="9">JCM 17564</strain>
    </source>
</reference>
<evidence type="ECO:0000313" key="8">
    <source>
        <dbReference type="EMBL" id="GAA4043031.1"/>
    </source>
</evidence>
<dbReference type="InterPro" id="IPR001991">
    <property type="entry name" value="Na-dicarboxylate_symporter"/>
</dbReference>
<feature type="transmembrane region" description="Helical" evidence="7">
    <location>
        <begin position="153"/>
        <end position="171"/>
    </location>
</feature>
<dbReference type="Proteomes" id="UP001424459">
    <property type="component" value="Unassembled WGS sequence"/>
</dbReference>